<sequence length="150" mass="17369">MFLDKETFSTVIASTPLVSIDLVITNDKDEALLGQRLNRPAKGYWFVPGGRILKDEPLANAFKRLTQEELGEEFKIEQASLLGPYDHFYQDNVFGDEFTTHYVAIAYKLKLTSPLENLPLDKQHGSYQWMPISELLESNQVHKHTKWYFM</sequence>
<dbReference type="NCBIfam" id="NF011963">
    <property type="entry name" value="PRK15434.1"/>
    <property type="match status" value="1"/>
</dbReference>
<evidence type="ECO:0000256" key="5">
    <source>
        <dbReference type="PIRSR" id="PIRSR037599-2"/>
    </source>
</evidence>
<feature type="binding site" evidence="5">
    <location>
        <position position="8"/>
    </location>
    <ligand>
        <name>substrate</name>
    </ligand>
</feature>
<dbReference type="Gene3D" id="3.90.79.10">
    <property type="entry name" value="Nucleoside Triphosphate Pyrophosphohydrolase"/>
    <property type="match status" value="1"/>
</dbReference>
<dbReference type="CDD" id="cd03430">
    <property type="entry name" value="NUDIX_GDPMH_NudD"/>
    <property type="match status" value="1"/>
</dbReference>
<evidence type="ECO:0000256" key="4">
    <source>
        <dbReference type="PIRSR" id="PIRSR037599-1"/>
    </source>
</evidence>
<dbReference type="GO" id="GO:0008727">
    <property type="term" value="F:GDP-mannose mannosyl hydrolase activity"/>
    <property type="evidence" value="ECO:0007669"/>
    <property type="project" value="InterPro"/>
</dbReference>
<feature type="short sequence motif" description="Nudix box" evidence="7">
    <location>
        <begin position="50"/>
        <end position="71"/>
    </location>
</feature>
<evidence type="ECO:0000256" key="6">
    <source>
        <dbReference type="PIRSR" id="PIRSR037599-3"/>
    </source>
</evidence>
<dbReference type="RefSeq" id="WP_008843916.1">
    <property type="nucleotide sequence ID" value="NZ_BAEN01000033.1"/>
</dbReference>
<dbReference type="PIRSF" id="PIRSF037599">
    <property type="entry name" value="GDPMH"/>
    <property type="match status" value="1"/>
</dbReference>
<feature type="binding site" evidence="6">
    <location>
        <position position="69"/>
    </location>
    <ligand>
        <name>Mg(2+)</name>
        <dbReference type="ChEBI" id="CHEBI:18420"/>
    </ligand>
</feature>
<evidence type="ECO:0000256" key="2">
    <source>
        <dbReference type="ARBA" id="ARBA00022801"/>
    </source>
</evidence>
<evidence type="ECO:0000256" key="7">
    <source>
        <dbReference type="PIRSR" id="PIRSR037599-4"/>
    </source>
</evidence>
<comment type="cofactor">
    <cofactor evidence="6">
        <name>Mg(2+)</name>
        <dbReference type="ChEBI" id="CHEBI:18420"/>
    </cofactor>
    <text evidence="6">Binds 1 Mg(2+) ion per subunit.</text>
</comment>
<keyword evidence="10" id="KW-1185">Reference proteome</keyword>
<feature type="binding site" evidence="6">
    <location>
        <position position="123"/>
    </location>
    <ligand>
        <name>Mg(2+)</name>
        <dbReference type="ChEBI" id="CHEBI:18420"/>
    </ligand>
</feature>
<dbReference type="Proteomes" id="UP000006334">
    <property type="component" value="Unassembled WGS sequence"/>
</dbReference>
<comment type="caution">
    <text evidence="9">The sequence shown here is derived from an EMBL/GenBank/DDBJ whole genome shotgun (WGS) entry which is preliminary data.</text>
</comment>
<evidence type="ECO:0000259" key="8">
    <source>
        <dbReference type="PROSITE" id="PS51462"/>
    </source>
</evidence>
<dbReference type="STRING" id="1127673.GLIP_1465"/>
<dbReference type="InterPro" id="IPR020084">
    <property type="entry name" value="NUDIX_hydrolase_CS"/>
</dbReference>
<reference evidence="9 10" key="1">
    <citation type="journal article" date="2017" name="Antonie Van Leeuwenhoek">
        <title>Rhizobium rhizosphaerae sp. nov., a novel species isolated from rice rhizosphere.</title>
        <authorList>
            <person name="Zhao J.J."/>
            <person name="Zhang J."/>
            <person name="Zhang R.J."/>
            <person name="Zhang C.W."/>
            <person name="Yin H.Q."/>
            <person name="Zhang X.X."/>
        </authorList>
    </citation>
    <scope>NUCLEOTIDE SEQUENCE [LARGE SCALE GENOMIC DNA]</scope>
    <source>
        <strain evidence="9 10">E3</strain>
    </source>
</reference>
<feature type="domain" description="Nudix hydrolase" evidence="8">
    <location>
        <begin position="13"/>
        <end position="150"/>
    </location>
</feature>
<dbReference type="eggNOG" id="COG1051">
    <property type="taxonomic scope" value="Bacteria"/>
</dbReference>
<dbReference type="InterPro" id="IPR033715">
    <property type="entry name" value="GDPMH"/>
</dbReference>
<feature type="binding site" evidence="5">
    <location>
        <begin position="2"/>
        <end position="3"/>
    </location>
    <ligand>
        <name>substrate</name>
    </ligand>
</feature>
<dbReference type="AlphaFoldDB" id="K6YS14"/>
<evidence type="ECO:0000256" key="1">
    <source>
        <dbReference type="ARBA" id="ARBA00022723"/>
    </source>
</evidence>
<organism evidence="9 10">
    <name type="scientific">Aliiglaciecola lipolytica E3</name>
    <dbReference type="NCBI Taxonomy" id="1127673"/>
    <lineage>
        <taxon>Bacteria</taxon>
        <taxon>Pseudomonadati</taxon>
        <taxon>Pseudomonadota</taxon>
        <taxon>Gammaproteobacteria</taxon>
        <taxon>Alteromonadales</taxon>
        <taxon>Alteromonadaceae</taxon>
        <taxon>Aliiglaciecola</taxon>
    </lineage>
</organism>
<feature type="binding site" evidence="5">
    <location>
        <position position="36"/>
    </location>
    <ligand>
        <name>substrate</name>
    </ligand>
</feature>
<dbReference type="InterPro" id="IPR015797">
    <property type="entry name" value="NUDIX_hydrolase-like_dom_sf"/>
</dbReference>
<dbReference type="InterPro" id="IPR000086">
    <property type="entry name" value="NUDIX_hydrolase_dom"/>
</dbReference>
<feature type="binding site" evidence="6">
    <location>
        <position position="49"/>
    </location>
    <ligand>
        <name>Mg(2+)</name>
        <dbReference type="ChEBI" id="CHEBI:18420"/>
    </ligand>
</feature>
<dbReference type="SUPFAM" id="SSF55811">
    <property type="entry name" value="Nudix"/>
    <property type="match status" value="1"/>
</dbReference>
<proteinExistence type="predicted"/>
<accession>K6YS14</accession>
<dbReference type="PANTHER" id="PTHR43046">
    <property type="entry name" value="GDP-MANNOSE MANNOSYL HYDROLASE"/>
    <property type="match status" value="1"/>
</dbReference>
<protein>
    <submittedName>
        <fullName evidence="9">GDP-mannose mannosyl hydrolase</fullName>
    </submittedName>
</protein>
<gene>
    <name evidence="9" type="primary">nudD</name>
    <name evidence="9" type="ORF">GLIP_1465</name>
</gene>
<keyword evidence="1 6" id="KW-0479">Metal-binding</keyword>
<dbReference type="PROSITE" id="PS00893">
    <property type="entry name" value="NUDIX_BOX"/>
    <property type="match status" value="1"/>
</dbReference>
<keyword evidence="3 6" id="KW-0460">Magnesium</keyword>
<evidence type="ECO:0000313" key="9">
    <source>
        <dbReference type="EMBL" id="GAC14100.1"/>
    </source>
</evidence>
<evidence type="ECO:0000313" key="10">
    <source>
        <dbReference type="Proteomes" id="UP000006334"/>
    </source>
</evidence>
<keyword evidence="2 9" id="KW-0378">Hydrolase</keyword>
<dbReference type="OrthoDB" id="542521at2"/>
<dbReference type="Pfam" id="PF00293">
    <property type="entry name" value="NUDIX"/>
    <property type="match status" value="1"/>
</dbReference>
<name>K6YS14_9ALTE</name>
<feature type="site" description="Critical for catalysis" evidence="4">
    <location>
        <position position="124"/>
    </location>
</feature>
<dbReference type="PANTHER" id="PTHR43046:SF12">
    <property type="entry name" value="GDP-MANNOSE MANNOSYL HYDROLASE"/>
    <property type="match status" value="1"/>
</dbReference>
<dbReference type="GO" id="GO:0046872">
    <property type="term" value="F:metal ion binding"/>
    <property type="evidence" value="ECO:0007669"/>
    <property type="project" value="UniProtKB-KW"/>
</dbReference>
<evidence type="ECO:0000256" key="3">
    <source>
        <dbReference type="ARBA" id="ARBA00022842"/>
    </source>
</evidence>
<dbReference type="EMBL" id="BAEN01000033">
    <property type="protein sequence ID" value="GAC14100.1"/>
    <property type="molecule type" value="Genomic_DNA"/>
</dbReference>
<dbReference type="PROSITE" id="PS51462">
    <property type="entry name" value="NUDIX"/>
    <property type="match status" value="1"/>
</dbReference>